<dbReference type="SMART" id="SM00579">
    <property type="entry name" value="FBD"/>
    <property type="match status" value="1"/>
</dbReference>
<accession>A0A8S9IF62</accession>
<evidence type="ECO:0000313" key="2">
    <source>
        <dbReference type="EMBL" id="KAF2567907.1"/>
    </source>
</evidence>
<gene>
    <name evidence="2" type="ORF">F2Q68_00027399</name>
</gene>
<evidence type="ECO:0000259" key="1">
    <source>
        <dbReference type="SMART" id="SM00579"/>
    </source>
</evidence>
<dbReference type="EMBL" id="QGKW02001911">
    <property type="protein sequence ID" value="KAF2567907.1"/>
    <property type="molecule type" value="Genomic_DNA"/>
</dbReference>
<sequence length="166" mass="19249">MRVWTLSASSTVRRIAKDPVDSIFFQLVRLDFRGCDDNWSNLLMHVLRHSPVLQTLNLVVLDYGLPNALYFYVIFYHRATGILSEVSRFVGFSRAECLLFHLKTFEWKEYNGTEDEKEGAVYILKNARRLVTATVFPDSLMLNKCRVFKELEIATRDSRACELTMG</sequence>
<protein>
    <recommendedName>
        <fullName evidence="1">FBD domain-containing protein</fullName>
    </recommendedName>
</protein>
<dbReference type="InterPro" id="IPR050232">
    <property type="entry name" value="FBL13/AtMIF1-like"/>
</dbReference>
<dbReference type="PANTHER" id="PTHR31900">
    <property type="entry name" value="F-BOX/RNI SUPERFAMILY PROTEIN-RELATED"/>
    <property type="match status" value="1"/>
</dbReference>
<reference evidence="2" key="1">
    <citation type="submission" date="2019-12" db="EMBL/GenBank/DDBJ databases">
        <title>Genome sequencing and annotation of Brassica cretica.</title>
        <authorList>
            <person name="Studholme D.J."/>
            <person name="Sarris P.F."/>
        </authorList>
    </citation>
    <scope>NUCLEOTIDE SEQUENCE</scope>
    <source>
        <strain evidence="2">PFS-001/15</strain>
        <tissue evidence="2">Leaf</tissue>
    </source>
</reference>
<proteinExistence type="predicted"/>
<name>A0A8S9IF62_BRACR</name>
<dbReference type="Proteomes" id="UP000712281">
    <property type="component" value="Unassembled WGS sequence"/>
</dbReference>
<comment type="caution">
    <text evidence="2">The sequence shown here is derived from an EMBL/GenBank/DDBJ whole genome shotgun (WGS) entry which is preliminary data.</text>
</comment>
<organism evidence="2 3">
    <name type="scientific">Brassica cretica</name>
    <name type="common">Mustard</name>
    <dbReference type="NCBI Taxonomy" id="69181"/>
    <lineage>
        <taxon>Eukaryota</taxon>
        <taxon>Viridiplantae</taxon>
        <taxon>Streptophyta</taxon>
        <taxon>Embryophyta</taxon>
        <taxon>Tracheophyta</taxon>
        <taxon>Spermatophyta</taxon>
        <taxon>Magnoliopsida</taxon>
        <taxon>eudicotyledons</taxon>
        <taxon>Gunneridae</taxon>
        <taxon>Pentapetalae</taxon>
        <taxon>rosids</taxon>
        <taxon>malvids</taxon>
        <taxon>Brassicales</taxon>
        <taxon>Brassicaceae</taxon>
        <taxon>Brassiceae</taxon>
        <taxon>Brassica</taxon>
    </lineage>
</organism>
<dbReference type="Pfam" id="PF08387">
    <property type="entry name" value="FBD"/>
    <property type="match status" value="1"/>
</dbReference>
<feature type="domain" description="FBD" evidence="1">
    <location>
        <begin position="96"/>
        <end position="166"/>
    </location>
</feature>
<dbReference type="InterPro" id="IPR006566">
    <property type="entry name" value="FBD"/>
</dbReference>
<evidence type="ECO:0000313" key="3">
    <source>
        <dbReference type="Proteomes" id="UP000712281"/>
    </source>
</evidence>
<dbReference type="PANTHER" id="PTHR31900:SF34">
    <property type="entry name" value="EMB|CAB62440.1-RELATED"/>
    <property type="match status" value="1"/>
</dbReference>
<dbReference type="AlphaFoldDB" id="A0A8S9IF62"/>